<accession>A0A421GXZ3</accession>
<sequence>HTWIDCFDTDRSKLYDQSTSYIFGGAGGNGFCQGYGAGYPGRGDIDIGTAYTYKMLKNEVEAGTPLCQAFGADTYTNTDWRKRLSVATGQTAYFAYLPNGHIVKDKKAIGTQHGVYWTGQVGTSLSTTLDMKPENLLDGHTMDYDDGNCGESVDSNGNPGGRAGDGKPCIGSFVVPAGTAPGIYNMVWYWTFWLENESAYVDQDQARGYFDSWICFKMLRFNSDQHPVTAHTWIDCFDTDRSKLYDQSTSYIFGGAGGNGFCQGYGAGYPGRGDIDIGTAYTYKMLKNEVEAGAPLCQAFGADTYTNTDWRKRLSVATGQTAYFSYLPNGHIVKDKKAIGTQHGVYWTGQVGTSLSTTLDMKPENLLDGHTMDYDDGNCGESVDSNGNPGGRAGDGKPCIGSFVVPAGTAPGIYNMVCLLNVF</sequence>
<evidence type="ECO:0000313" key="2">
    <source>
        <dbReference type="Proteomes" id="UP000285624"/>
    </source>
</evidence>
<dbReference type="Proteomes" id="UP000285624">
    <property type="component" value="Unassembled WGS sequence"/>
</dbReference>
<protein>
    <submittedName>
        <fullName evidence="1">Uncharacterized protein</fullName>
    </submittedName>
</protein>
<gene>
    <name evidence="1" type="ORF">BBO99_00001949</name>
</gene>
<dbReference type="STRING" id="325452.A0A421GXZ3"/>
<feature type="non-terminal residue" evidence="1">
    <location>
        <position position="1"/>
    </location>
</feature>
<keyword evidence="2" id="KW-1185">Reference proteome</keyword>
<name>A0A421GXZ3_9STRA</name>
<dbReference type="AlphaFoldDB" id="A0A421GXZ3"/>
<dbReference type="EMBL" id="MBDN02000031">
    <property type="protein sequence ID" value="RLN83577.1"/>
    <property type="molecule type" value="Genomic_DNA"/>
</dbReference>
<organism evidence="1 2">
    <name type="scientific">Phytophthora kernoviae</name>
    <dbReference type="NCBI Taxonomy" id="325452"/>
    <lineage>
        <taxon>Eukaryota</taxon>
        <taxon>Sar</taxon>
        <taxon>Stramenopiles</taxon>
        <taxon>Oomycota</taxon>
        <taxon>Peronosporomycetes</taxon>
        <taxon>Peronosporales</taxon>
        <taxon>Peronosporaceae</taxon>
        <taxon>Phytophthora</taxon>
    </lineage>
</organism>
<evidence type="ECO:0000313" key="1">
    <source>
        <dbReference type="EMBL" id="RLN83577.1"/>
    </source>
</evidence>
<dbReference type="PANTHER" id="PTHR36493:SF3">
    <property type="entry name" value="CHITIN-BINDING TYPE-4 DOMAIN-CONTAINING PROTEIN"/>
    <property type="match status" value="1"/>
</dbReference>
<dbReference type="PANTHER" id="PTHR36493">
    <property type="entry name" value="NEUROBLAST DIFFERENTIATION-ASSOCIATED PROTEIN AHNAK-LIKE PROTEIN"/>
    <property type="match status" value="1"/>
</dbReference>
<reference evidence="1 2" key="1">
    <citation type="journal article" date="2019" name="Mol. Plant Pathol.">
        <title>Genome sequencing of oomycete isolates from Chile supports the New Zealand origin of Phytophthora kernoviae and makes available the first Nothophytophthora sp. genome.</title>
        <authorList>
            <person name="Studholme D.J."/>
            <person name="Panda P."/>
            <person name="Sanfuentes Von Stowasser E."/>
            <person name="Gonzalez M."/>
            <person name="Hill R."/>
            <person name="Sambles C."/>
            <person name="Grant M."/>
            <person name="Williams N.M."/>
            <person name="McDougal R.L."/>
        </authorList>
    </citation>
    <scope>NUCLEOTIDE SEQUENCE [LARGE SCALE GENOMIC DNA]</scope>
    <source>
        <strain evidence="1">Chile4</strain>
    </source>
</reference>
<comment type="caution">
    <text evidence="1">The sequence shown here is derived from an EMBL/GenBank/DDBJ whole genome shotgun (WGS) entry which is preliminary data.</text>
</comment>
<proteinExistence type="predicted"/>